<evidence type="ECO:0000313" key="3">
    <source>
        <dbReference type="EMBL" id="MBA5226166.1"/>
    </source>
</evidence>
<proteinExistence type="predicted"/>
<sequence>MYGHGTQPPARTRGSVIAMRVLVVLGSFFSIGLLSFLPLFRIAVLTRRARDWVFAVVSLPLIIISFAVIGSLPESDHRTDVAMVVLLLLGAGAGTYYVLFDMQRRSPLYAQAPPMGGYPPRPQQGYGYPAPPQQPYPNRQAPMPPQPYAAAQAGPAPTPTPAPVPPPHAYRPGPSPAPVPDSGESTGSRPAPARIDQVRAELDELSDYLRKREGDR</sequence>
<feature type="transmembrane region" description="Helical" evidence="2">
    <location>
        <begin position="81"/>
        <end position="99"/>
    </location>
</feature>
<evidence type="ECO:0000313" key="4">
    <source>
        <dbReference type="Proteomes" id="UP000587608"/>
    </source>
</evidence>
<gene>
    <name evidence="3" type="ORF">H1X69_32895</name>
</gene>
<protein>
    <recommendedName>
        <fullName evidence="5">Integral membrane protein</fullName>
    </recommendedName>
</protein>
<keyword evidence="2" id="KW-0812">Transmembrane</keyword>
<feature type="region of interest" description="Disordered" evidence="1">
    <location>
        <begin position="113"/>
        <end position="196"/>
    </location>
</feature>
<organism evidence="3 4">
    <name type="scientific">Streptomyces griseoaurantiacus</name>
    <dbReference type="NCBI Taxonomy" id="68213"/>
    <lineage>
        <taxon>Bacteria</taxon>
        <taxon>Bacillati</taxon>
        <taxon>Actinomycetota</taxon>
        <taxon>Actinomycetes</taxon>
        <taxon>Kitasatosporales</taxon>
        <taxon>Streptomycetaceae</taxon>
        <taxon>Streptomyces</taxon>
        <taxon>Streptomyces aurantiacus group</taxon>
    </lineage>
</organism>
<dbReference type="EMBL" id="JACERG010000023">
    <property type="protein sequence ID" value="MBA5226166.1"/>
    <property type="molecule type" value="Genomic_DNA"/>
</dbReference>
<keyword evidence="2" id="KW-0472">Membrane</keyword>
<accession>A0A7W2HYC9</accession>
<evidence type="ECO:0000256" key="2">
    <source>
        <dbReference type="SAM" id="Phobius"/>
    </source>
</evidence>
<dbReference type="Proteomes" id="UP000587608">
    <property type="component" value="Unassembled WGS sequence"/>
</dbReference>
<feature type="compositionally biased region" description="Pro residues" evidence="1">
    <location>
        <begin position="156"/>
        <end position="179"/>
    </location>
</feature>
<feature type="transmembrane region" description="Helical" evidence="2">
    <location>
        <begin position="52"/>
        <end position="69"/>
    </location>
</feature>
<evidence type="ECO:0008006" key="5">
    <source>
        <dbReference type="Google" id="ProtNLM"/>
    </source>
</evidence>
<keyword evidence="2" id="KW-1133">Transmembrane helix</keyword>
<comment type="caution">
    <text evidence="3">The sequence shown here is derived from an EMBL/GenBank/DDBJ whole genome shotgun (WGS) entry which is preliminary data.</text>
</comment>
<feature type="transmembrane region" description="Helical" evidence="2">
    <location>
        <begin position="17"/>
        <end position="40"/>
    </location>
</feature>
<name>A0A7W2HYC9_9ACTN</name>
<evidence type="ECO:0000256" key="1">
    <source>
        <dbReference type="SAM" id="MobiDB-lite"/>
    </source>
</evidence>
<dbReference type="RefSeq" id="WP_006143802.1">
    <property type="nucleotide sequence ID" value="NZ_CP108325.1"/>
</dbReference>
<reference evidence="3 4" key="1">
    <citation type="submission" date="2020-07" db="EMBL/GenBank/DDBJ databases">
        <title>Differential regulation of undecylprodigiosin biosynthesis in the yeast-scavenging Streptomyces strain MBK6.</title>
        <authorList>
            <person name="Baral B."/>
            <person name="Siitonen V."/>
            <person name="Laughlin M."/>
            <person name="Yamada K."/>
            <person name="Ilomaeki M."/>
            <person name="Metsae-Ketelae M."/>
            <person name="Niemi J."/>
        </authorList>
    </citation>
    <scope>NUCLEOTIDE SEQUENCE [LARGE SCALE GENOMIC DNA]</scope>
    <source>
        <strain evidence="3 4">MBK6</strain>
    </source>
</reference>
<dbReference type="AlphaFoldDB" id="A0A7W2HYC9"/>